<reference evidence="1 2" key="1">
    <citation type="submission" date="2018-03" db="EMBL/GenBank/DDBJ databases">
        <title>Blue discolouration in mozzarella cheese caused by Pseudomonas fluorescens.</title>
        <authorList>
            <person name="Chiesa F."/>
            <person name="Dalmasso A."/>
            <person name="Lomonaco S."/>
        </authorList>
    </citation>
    <scope>NUCLEOTIDE SEQUENCE [LARGE SCALE GENOMIC DNA]</scope>
    <source>
        <strain evidence="1 2">11293</strain>
    </source>
</reference>
<gene>
    <name evidence="1" type="ORF">C7A10_29845</name>
</gene>
<organism evidence="1 2">
    <name type="scientific">Pseudomonas fluorescens</name>
    <dbReference type="NCBI Taxonomy" id="294"/>
    <lineage>
        <taxon>Bacteria</taxon>
        <taxon>Pseudomonadati</taxon>
        <taxon>Pseudomonadota</taxon>
        <taxon>Gammaproteobacteria</taxon>
        <taxon>Pseudomonadales</taxon>
        <taxon>Pseudomonadaceae</taxon>
        <taxon>Pseudomonas</taxon>
    </lineage>
</organism>
<dbReference type="EMBL" id="PVUH01000033">
    <property type="protein sequence ID" value="PRW84072.1"/>
    <property type="molecule type" value="Genomic_DNA"/>
</dbReference>
<dbReference type="Proteomes" id="UP000239731">
    <property type="component" value="Unassembled WGS sequence"/>
</dbReference>
<evidence type="ECO:0000313" key="2">
    <source>
        <dbReference type="Proteomes" id="UP000239731"/>
    </source>
</evidence>
<accession>A0A2T0HLV4</accession>
<comment type="caution">
    <text evidence="1">The sequence shown here is derived from an EMBL/GenBank/DDBJ whole genome shotgun (WGS) entry which is preliminary data.</text>
</comment>
<sequence>MLAKIVNDNAGSLIPRGVLRFFASKLAPTGGQGFIVFEICVGLRASIGPQLLSPFSLRIALHDRPQNWFPDLAQHKSTHACAG</sequence>
<dbReference type="AlphaFoldDB" id="A0A2T0HLV4"/>
<proteinExistence type="predicted"/>
<protein>
    <submittedName>
        <fullName evidence="1">Uncharacterized protein</fullName>
    </submittedName>
</protein>
<name>A0A2T0HLV4_PSEFL</name>
<evidence type="ECO:0000313" key="1">
    <source>
        <dbReference type="EMBL" id="PRW84072.1"/>
    </source>
</evidence>